<dbReference type="InterPro" id="IPR050768">
    <property type="entry name" value="UPF0353/GerABKA_families"/>
</dbReference>
<dbReference type="InterPro" id="IPR004995">
    <property type="entry name" value="Spore_Ger"/>
</dbReference>
<comment type="similarity">
    <text evidence="2 4">Belongs to the GerABKA family.</text>
</comment>
<evidence type="ECO:0000256" key="1">
    <source>
        <dbReference type="ARBA" id="ARBA00004141"/>
    </source>
</evidence>
<dbReference type="OrthoDB" id="9772630at2"/>
<feature type="region of interest" description="Disordered" evidence="5">
    <location>
        <begin position="1"/>
        <end position="20"/>
    </location>
</feature>
<keyword evidence="3 4" id="KW-0472">Membrane</keyword>
<keyword evidence="8" id="KW-1185">Reference proteome</keyword>
<dbReference type="PANTHER" id="PTHR22550:SF5">
    <property type="entry name" value="LEUCINE ZIPPER PROTEIN 4"/>
    <property type="match status" value="1"/>
</dbReference>
<feature type="transmembrane region" description="Helical" evidence="6">
    <location>
        <begin position="420"/>
        <end position="445"/>
    </location>
</feature>
<feature type="transmembrane region" description="Helical" evidence="6">
    <location>
        <begin position="365"/>
        <end position="383"/>
    </location>
</feature>
<gene>
    <name evidence="7" type="ORF">SAMN05421737_102138</name>
</gene>
<dbReference type="PANTHER" id="PTHR22550">
    <property type="entry name" value="SPORE GERMINATION PROTEIN"/>
    <property type="match status" value="1"/>
</dbReference>
<evidence type="ECO:0000256" key="3">
    <source>
        <dbReference type="ARBA" id="ARBA00023136"/>
    </source>
</evidence>
<evidence type="ECO:0000256" key="6">
    <source>
        <dbReference type="SAM" id="Phobius"/>
    </source>
</evidence>
<evidence type="ECO:0000313" key="8">
    <source>
        <dbReference type="Proteomes" id="UP000242662"/>
    </source>
</evidence>
<dbReference type="GO" id="GO:0005886">
    <property type="term" value="C:plasma membrane"/>
    <property type="evidence" value="ECO:0007669"/>
    <property type="project" value="UniProtKB-SubCell"/>
</dbReference>
<dbReference type="EMBL" id="FMYM01000002">
    <property type="protein sequence ID" value="SDB86740.1"/>
    <property type="molecule type" value="Genomic_DNA"/>
</dbReference>
<dbReference type="GO" id="GO:0009847">
    <property type="term" value="P:spore germination"/>
    <property type="evidence" value="ECO:0007669"/>
    <property type="project" value="UniProtKB-UniRule"/>
</dbReference>
<comment type="subcellular location">
    <subcellularLocation>
        <location evidence="4">Cell membrane</location>
    </subcellularLocation>
    <subcellularLocation>
        <location evidence="1">Membrane</location>
        <topology evidence="1">Multi-pass membrane protein</topology>
    </subcellularLocation>
</comment>
<feature type="transmembrane region" description="Helical" evidence="6">
    <location>
        <begin position="389"/>
        <end position="408"/>
    </location>
</feature>
<feature type="transmembrane region" description="Helical" evidence="6">
    <location>
        <begin position="293"/>
        <end position="315"/>
    </location>
</feature>
<feature type="compositionally biased region" description="Basic residues" evidence="5">
    <location>
        <begin position="1"/>
        <end position="11"/>
    </location>
</feature>
<keyword evidence="6" id="KW-0812">Transmembrane</keyword>
<evidence type="ECO:0000256" key="4">
    <source>
        <dbReference type="PIRNR" id="PIRNR005690"/>
    </source>
</evidence>
<proteinExistence type="inferred from homology"/>
<organism evidence="7 8">
    <name type="scientific">Shouchella lonarensis</name>
    <dbReference type="NCBI Taxonomy" id="1464122"/>
    <lineage>
        <taxon>Bacteria</taxon>
        <taxon>Bacillati</taxon>
        <taxon>Bacillota</taxon>
        <taxon>Bacilli</taxon>
        <taxon>Bacillales</taxon>
        <taxon>Bacillaceae</taxon>
        <taxon>Shouchella</taxon>
    </lineage>
</organism>
<evidence type="ECO:0000256" key="2">
    <source>
        <dbReference type="ARBA" id="ARBA00005278"/>
    </source>
</evidence>
<name>A0A1G6GXF2_9BACI</name>
<dbReference type="STRING" id="1464122.SAMN05421737_102138"/>
<dbReference type="Proteomes" id="UP000242662">
    <property type="component" value="Unassembled WGS sequence"/>
</dbReference>
<dbReference type="AlphaFoldDB" id="A0A1G6GXF2"/>
<dbReference type="PIRSF" id="PIRSF005690">
    <property type="entry name" value="GerBA"/>
    <property type="match status" value="1"/>
</dbReference>
<dbReference type="Pfam" id="PF03323">
    <property type="entry name" value="GerA"/>
    <property type="match status" value="1"/>
</dbReference>
<keyword evidence="6" id="KW-1133">Transmembrane helix</keyword>
<accession>A0A1G6GXF2</accession>
<evidence type="ECO:0000313" key="7">
    <source>
        <dbReference type="EMBL" id="SDB86740.1"/>
    </source>
</evidence>
<reference evidence="8" key="1">
    <citation type="submission" date="2016-09" db="EMBL/GenBank/DDBJ databases">
        <authorList>
            <person name="Varghese N."/>
            <person name="Submissions S."/>
        </authorList>
    </citation>
    <scope>NUCLEOTIDE SEQUENCE [LARGE SCALE GENOMIC DNA]</scope>
    <source>
        <strain evidence="8">25nlg</strain>
    </source>
</reference>
<sequence>MSFFFKKKHSKSGTPKQTRSSFQSVDDVLKAANDSCDFTQLKKKMNNQMMSFYYFSSLVDETQLIDEVVRPLQELEHLDEKDMVEHMNALQMKPLSTADELERDLLTGYVLIRGAQQWTHTDWLVPLKKTEGRQVSIPEVEFSVFGSKESFVEMIDVNINLLRTRLPTSDLRLKKLTIGELSKTTVYVAYLQSVVNEKNVQTVLQRLGNVEIDQVQDSSIVLQMMEDNSASVFPQFIDTERPDRTAASVAGGRIAILTDGSSQALLAPVTAVEFITSFEDSFLSWPAATFLRLLRLAALFFSIFATPLYVAVLTYHPEIIPQDLFSTLMMSRRIVPFPPIVEALFLETTIELLREAGARLPTKIGQTIGIVGGIVIGTAAVEAGLTSNVLLIIVALAALTSFTVPIYRMGTTIRIVRFPFIIAAQVWGLVSIGLMFIFIVCHLLSLTSLGRPYMAPIYPFSWRDLKDTFVRLPLEMQTHRQAFLQTKKPRKFQTKTVRSQRDIDDGY</sequence>
<protein>
    <submittedName>
        <fullName evidence="7">GerA spore germination protein</fullName>
    </submittedName>
</protein>
<evidence type="ECO:0000256" key="5">
    <source>
        <dbReference type="SAM" id="MobiDB-lite"/>
    </source>
</evidence>